<keyword evidence="7 8" id="KW-0472">Membrane</keyword>
<evidence type="ECO:0000256" key="8">
    <source>
        <dbReference type="SAM" id="Phobius"/>
    </source>
</evidence>
<dbReference type="Proteomes" id="UP000050360">
    <property type="component" value="Unassembled WGS sequence"/>
</dbReference>
<evidence type="ECO:0000256" key="7">
    <source>
        <dbReference type="ARBA" id="ARBA00023136"/>
    </source>
</evidence>
<accession>A0A0P8DXF7</accession>
<dbReference type="PIRSF" id="PIRSF000178">
    <property type="entry name" value="SDH_cyt_b560"/>
    <property type="match status" value="1"/>
</dbReference>
<evidence type="ECO:0000256" key="5">
    <source>
        <dbReference type="ARBA" id="ARBA00022989"/>
    </source>
</evidence>
<dbReference type="PANTHER" id="PTHR41910:SF1">
    <property type="entry name" value="SUCCINATE DEHYDROGENASE HYDROPHOBIC MEMBRANE ANCHOR SUBUNIT"/>
    <property type="match status" value="1"/>
</dbReference>
<dbReference type="EMBL" id="LKCM01000237">
    <property type="protein sequence ID" value="KPQ42376.1"/>
    <property type="molecule type" value="Genomic_DNA"/>
</dbReference>
<evidence type="ECO:0000256" key="4">
    <source>
        <dbReference type="ARBA" id="ARBA00022723"/>
    </source>
</evidence>
<evidence type="ECO:0000256" key="3">
    <source>
        <dbReference type="ARBA" id="ARBA00022692"/>
    </source>
</evidence>
<feature type="transmembrane region" description="Helical" evidence="8">
    <location>
        <begin position="90"/>
        <end position="108"/>
    </location>
</feature>
<dbReference type="GO" id="GO:0006099">
    <property type="term" value="P:tricarboxylic acid cycle"/>
    <property type="evidence" value="ECO:0007669"/>
    <property type="project" value="InterPro"/>
</dbReference>
<dbReference type="GO" id="GO:0046872">
    <property type="term" value="F:metal ion binding"/>
    <property type="evidence" value="ECO:0007669"/>
    <property type="project" value="UniProtKB-KW"/>
</dbReference>
<comment type="subcellular location">
    <subcellularLocation>
        <location evidence="1">Membrane</location>
    </subcellularLocation>
</comment>
<evidence type="ECO:0000313" key="9">
    <source>
        <dbReference type="EMBL" id="KPQ42376.1"/>
    </source>
</evidence>
<keyword evidence="2" id="KW-0349">Heme</keyword>
<dbReference type="InterPro" id="IPR014314">
    <property type="entry name" value="Succ_DH_cytb556"/>
</dbReference>
<sequence>MDKERAYGTGMWAWLLQRVTGLLLVIYLFIHVWWVHFSGVKTPFDFLINTLFLPGRIALFILLVLVIPHALNGFRVFAIDFGISDKAQKILFWALTVFGIFLIIWAYLSRFSR</sequence>
<dbReference type="InterPro" id="IPR039023">
    <property type="entry name" value="SdhC_prok"/>
</dbReference>
<reference evidence="9 10" key="1">
    <citation type="submission" date="2015-09" db="EMBL/GenBank/DDBJ databases">
        <title>A metagenomics-based metabolic model of nitrate-dependent anaerobic oxidation of methane by Methanoperedens-like archaea.</title>
        <authorList>
            <person name="Arshad A."/>
            <person name="Speth D.R."/>
            <person name="De Graaf R.M."/>
            <person name="Op Den Camp H.J."/>
            <person name="Jetten M.S."/>
            <person name="Welte C.U."/>
        </authorList>
    </citation>
    <scope>NUCLEOTIDE SEQUENCE [LARGE SCALE GENOMIC DNA]</scope>
</reference>
<evidence type="ECO:0000256" key="1">
    <source>
        <dbReference type="ARBA" id="ARBA00004370"/>
    </source>
</evidence>
<keyword evidence="4" id="KW-0479">Metal-binding</keyword>
<feature type="transmembrane region" description="Helical" evidence="8">
    <location>
        <begin position="57"/>
        <end position="78"/>
    </location>
</feature>
<comment type="caution">
    <text evidence="9">The sequence shown here is derived from an EMBL/GenBank/DDBJ whole genome shotgun (WGS) entry which is preliminary data.</text>
</comment>
<dbReference type="InterPro" id="IPR000701">
    <property type="entry name" value="SuccDH_FuR_B_TM-su"/>
</dbReference>
<dbReference type="PANTHER" id="PTHR41910">
    <property type="entry name" value="SUCCINATE DEHYDROGENASE 2 MEMBRANE SUBUNIT SDHC"/>
    <property type="match status" value="1"/>
</dbReference>
<organism evidence="9 10">
    <name type="scientific">Candidatus Methanoperedens nitratireducens</name>
    <dbReference type="NCBI Taxonomy" id="1392998"/>
    <lineage>
        <taxon>Archaea</taxon>
        <taxon>Methanobacteriati</taxon>
        <taxon>Methanobacteriota</taxon>
        <taxon>Stenosarchaea group</taxon>
        <taxon>Methanomicrobia</taxon>
        <taxon>Methanosarcinales</taxon>
        <taxon>ANME-2 cluster</taxon>
        <taxon>Candidatus Methanoperedentaceae</taxon>
        <taxon>Candidatus Methanoperedens</taxon>
    </lineage>
</organism>
<evidence type="ECO:0000256" key="2">
    <source>
        <dbReference type="ARBA" id="ARBA00022617"/>
    </source>
</evidence>
<dbReference type="AlphaFoldDB" id="A0A0P8DXF7"/>
<keyword evidence="6" id="KW-0408">Iron</keyword>
<proteinExistence type="predicted"/>
<keyword evidence="5 8" id="KW-1133">Transmembrane helix</keyword>
<protein>
    <submittedName>
        <fullName evidence="9">Succinate dehydrogenase/Fumarate reductase transmembrane subunit</fullName>
    </submittedName>
</protein>
<dbReference type="GO" id="GO:0009055">
    <property type="term" value="F:electron transfer activity"/>
    <property type="evidence" value="ECO:0007669"/>
    <property type="project" value="InterPro"/>
</dbReference>
<feature type="transmembrane region" description="Helical" evidence="8">
    <location>
        <begin position="12"/>
        <end position="37"/>
    </location>
</feature>
<dbReference type="Gene3D" id="1.20.1300.10">
    <property type="entry name" value="Fumarate reductase/succinate dehydrogenase, transmembrane subunit"/>
    <property type="match status" value="1"/>
</dbReference>
<gene>
    <name evidence="9" type="ORF">MPEBLZ_03093</name>
</gene>
<dbReference type="InterPro" id="IPR034804">
    <property type="entry name" value="SQR/QFR_C/D"/>
</dbReference>
<dbReference type="GO" id="GO:0016020">
    <property type="term" value="C:membrane"/>
    <property type="evidence" value="ECO:0007669"/>
    <property type="project" value="UniProtKB-SubCell"/>
</dbReference>
<name>A0A0P8DXF7_9EURY</name>
<dbReference type="Pfam" id="PF01127">
    <property type="entry name" value="Sdh_cyt"/>
    <property type="match status" value="1"/>
</dbReference>
<evidence type="ECO:0000313" key="10">
    <source>
        <dbReference type="Proteomes" id="UP000050360"/>
    </source>
</evidence>
<evidence type="ECO:0000256" key="6">
    <source>
        <dbReference type="ARBA" id="ARBA00023004"/>
    </source>
</evidence>
<dbReference type="SUPFAM" id="SSF81343">
    <property type="entry name" value="Fumarate reductase respiratory complex transmembrane subunits"/>
    <property type="match status" value="1"/>
</dbReference>
<keyword evidence="3 8" id="KW-0812">Transmembrane</keyword>